<proteinExistence type="predicted"/>
<name>A0A1R1PYT6_ZANCU</name>
<feature type="compositionally biased region" description="Polar residues" evidence="1">
    <location>
        <begin position="404"/>
        <end position="426"/>
    </location>
</feature>
<feature type="region of interest" description="Disordered" evidence="1">
    <location>
        <begin position="176"/>
        <end position="232"/>
    </location>
</feature>
<evidence type="ECO:0000256" key="1">
    <source>
        <dbReference type="SAM" id="MobiDB-lite"/>
    </source>
</evidence>
<evidence type="ECO:0000313" key="3">
    <source>
        <dbReference type="Proteomes" id="UP000188320"/>
    </source>
</evidence>
<dbReference type="Proteomes" id="UP000188320">
    <property type="component" value="Unassembled WGS sequence"/>
</dbReference>
<gene>
    <name evidence="2" type="ORF">AX774_g306</name>
</gene>
<feature type="region of interest" description="Disordered" evidence="1">
    <location>
        <begin position="1"/>
        <end position="42"/>
    </location>
</feature>
<comment type="caution">
    <text evidence="2">The sequence shown here is derived from an EMBL/GenBank/DDBJ whole genome shotgun (WGS) entry which is preliminary data.</text>
</comment>
<feature type="compositionally biased region" description="Basic residues" evidence="1">
    <location>
        <begin position="222"/>
        <end position="232"/>
    </location>
</feature>
<organism evidence="2 3">
    <name type="scientific">Zancudomyces culisetae</name>
    <name type="common">Gut fungus</name>
    <name type="synonym">Smittium culisetae</name>
    <dbReference type="NCBI Taxonomy" id="1213189"/>
    <lineage>
        <taxon>Eukaryota</taxon>
        <taxon>Fungi</taxon>
        <taxon>Fungi incertae sedis</taxon>
        <taxon>Zoopagomycota</taxon>
        <taxon>Kickxellomycotina</taxon>
        <taxon>Harpellomycetes</taxon>
        <taxon>Harpellales</taxon>
        <taxon>Legeriomycetaceae</taxon>
        <taxon>Zancudomyces</taxon>
    </lineage>
</organism>
<feature type="compositionally biased region" description="Basic and acidic residues" evidence="1">
    <location>
        <begin position="58"/>
        <end position="82"/>
    </location>
</feature>
<feature type="compositionally biased region" description="Polar residues" evidence="1">
    <location>
        <begin position="489"/>
        <end position="498"/>
    </location>
</feature>
<keyword evidence="3" id="KW-1185">Reference proteome</keyword>
<protein>
    <submittedName>
        <fullName evidence="2">Uncharacterized protein</fullName>
    </submittedName>
</protein>
<dbReference type="EMBL" id="LSSK01000016">
    <property type="protein sequence ID" value="OMH86120.1"/>
    <property type="molecule type" value="Genomic_DNA"/>
</dbReference>
<dbReference type="AlphaFoldDB" id="A0A1R1PYT6"/>
<evidence type="ECO:0000313" key="2">
    <source>
        <dbReference type="EMBL" id="OMH86120.1"/>
    </source>
</evidence>
<feature type="compositionally biased region" description="Basic residues" evidence="1">
    <location>
        <begin position="28"/>
        <end position="42"/>
    </location>
</feature>
<accession>A0A1R1PYT6</accession>
<sequence length="565" mass="62911">MRQGSRVNSSDEEVASDEGYYGDATNRGKSRKKDKGRKLVKHRRGGYEYAHIYDYSGNDRNDGKKGHGDYENGDLIKGRGDGGSDTEGNDGSYTFKDYEYCSKVIMNYFSKLGDTSKYDIDDYISAMAILIKEKHDLLTTNTGLTETTNPPGSRNAKINMGIGMMVDNILKHQSLQRRQQKINKKWNDGDSLKSKRSKTNSSDKYTKKDDTRHRENPTQQDHHHHHHHHHQKFVVEDYEMVDSDLVGQIKKYKTRLLNERADEYVKSVIAEYHNTKGSELGIVDNTDMRDVYKAKDPNMCATLDTSQRVTFNLTVGNTKLMLRNLLYVVSELTTGSKSNSKDNRDILVKIPEKVIPSLLLLCGGTSIPNANSNANTNENESVPLNVNLAETNDKTNVEDDNGNTKDSYGSRVNGSKANDGDSSGNIQLNISAKVENSNKPTDFDTSSISKAANCEHLLILYEFLILCKCFIIAAEGLDKNEHNREMGSNEPSKSSSSAVGRFDDSDSKSVSIGTDGSGGKSRRESMLTLLAKKLTIFNKPAEPVLNPVFIQRTVIGVALLVLGLY</sequence>
<reference evidence="3" key="1">
    <citation type="submission" date="2017-01" db="EMBL/GenBank/DDBJ databases">
        <authorList>
            <person name="Wang Y."/>
            <person name="White M."/>
            <person name="Kvist S."/>
            <person name="Moncalvo J.-M."/>
        </authorList>
    </citation>
    <scope>NUCLEOTIDE SEQUENCE [LARGE SCALE GENOMIC DNA]</scope>
    <source>
        <strain evidence="3">COL-18-3</strain>
    </source>
</reference>
<feature type="region of interest" description="Disordered" evidence="1">
    <location>
        <begin position="391"/>
        <end position="426"/>
    </location>
</feature>
<feature type="region of interest" description="Disordered" evidence="1">
    <location>
        <begin position="58"/>
        <end position="89"/>
    </location>
</feature>
<feature type="compositionally biased region" description="Basic and acidic residues" evidence="1">
    <location>
        <begin position="204"/>
        <end position="216"/>
    </location>
</feature>
<feature type="region of interest" description="Disordered" evidence="1">
    <location>
        <begin position="482"/>
        <end position="521"/>
    </location>
</feature>